<evidence type="ECO:0000313" key="3">
    <source>
        <dbReference type="Proteomes" id="UP000177263"/>
    </source>
</evidence>
<dbReference type="Pfam" id="PF09848">
    <property type="entry name" value="SLFN-g3_helicase"/>
    <property type="match status" value="1"/>
</dbReference>
<name>A0A1F7YNY2_9BACT</name>
<feature type="domain" description="Schlafen group 3-like DNA/RNA helicase" evidence="1">
    <location>
        <begin position="263"/>
        <end position="608"/>
    </location>
</feature>
<proteinExistence type="predicted"/>
<dbReference type="AlphaFoldDB" id="A0A1F7YNY2"/>
<accession>A0A1F7YNY2</accession>
<evidence type="ECO:0000259" key="1">
    <source>
        <dbReference type="Pfam" id="PF09848"/>
    </source>
</evidence>
<dbReference type="Proteomes" id="UP000177263">
    <property type="component" value="Unassembled WGS sequence"/>
</dbReference>
<dbReference type="SUPFAM" id="SSF52540">
    <property type="entry name" value="P-loop containing nucleoside triphosphate hydrolases"/>
    <property type="match status" value="2"/>
</dbReference>
<dbReference type="InterPro" id="IPR027417">
    <property type="entry name" value="P-loop_NTPase"/>
</dbReference>
<dbReference type="Gene3D" id="3.40.50.300">
    <property type="entry name" value="P-loop containing nucleotide triphosphate hydrolases"/>
    <property type="match status" value="1"/>
</dbReference>
<organism evidence="2 3">
    <name type="scientific">Candidatus Woesebacteria bacterium RIFCSPHIGHO2_01_FULL_41_10</name>
    <dbReference type="NCBI Taxonomy" id="1802500"/>
    <lineage>
        <taxon>Bacteria</taxon>
        <taxon>Candidatus Woeseibacteriota</taxon>
    </lineage>
</organism>
<dbReference type="InterPro" id="IPR018647">
    <property type="entry name" value="SLFN_3-like_DNA/RNA_helicase"/>
</dbReference>
<evidence type="ECO:0000313" key="2">
    <source>
        <dbReference type="EMBL" id="OGM28900.1"/>
    </source>
</evidence>
<reference evidence="2 3" key="1">
    <citation type="journal article" date="2016" name="Nat. Commun.">
        <title>Thousands of microbial genomes shed light on interconnected biogeochemical processes in an aquifer system.</title>
        <authorList>
            <person name="Anantharaman K."/>
            <person name="Brown C.T."/>
            <person name="Hug L.A."/>
            <person name="Sharon I."/>
            <person name="Castelle C.J."/>
            <person name="Probst A.J."/>
            <person name="Thomas B.C."/>
            <person name="Singh A."/>
            <person name="Wilkins M.J."/>
            <person name="Karaoz U."/>
            <person name="Brodie E.L."/>
            <person name="Williams K.H."/>
            <person name="Hubbard S.S."/>
            <person name="Banfield J.F."/>
        </authorList>
    </citation>
    <scope>NUCLEOTIDE SEQUENCE [LARGE SCALE GENOMIC DNA]</scope>
</reference>
<gene>
    <name evidence="2" type="ORF">A2801_02990</name>
</gene>
<sequence>MIIYQSTKEKFLDDVLSAEIHTVIHDLLFDKANINVGDSEISSWKESLRYMGAVLNDDEIPDDVGISIEYNIPQSSKRIDFMITGTDKEKKDHVLIIELKQWSEIEKTDKDSIVVTRFKNGPTEVAHPSYQAWSYAALMEGFNETVYEDHIQLKPCAYLHNYIDDGVISDSFYKEYIDKAPLFFKGDDEKVKLRAFIKRFVRYGDKSKLMYRIDAGKIRPSKKIADSLSKMLKGNQEFIMIDDQKVVYENALSLAKKSSESSKNVLIIEGGPGTGKTVVAINLLAEITKRGLLTQYISKNAAPRTVYEAKLTGDFKKSEISNFFSGSGAFINVEGNIFDALIVDEAHRLNEKSGIFKNLGENQIKEIIQASKFNIFFIDEDQRVTFDDIGSKAEIRKWAREEGAHVHELALESQFRCNGSDGYIAWLDNALQIRETANYSLEGLNYDFKVFDNPAELRDAIFEKNKISNEARLVAGYCWDWVSKKNPNANDIVFPEYDFGMQWNLTVDGSLWIIAPESVNQIGCIHTCQGLEVDYVGVIVGPDLIVRNGKVITVPEGRSKNDRAMHGYKKMLQENEKEATERADMIIKNTYRALMTRGQKGCYVYFTDEMTEKYFKQRLGK</sequence>
<dbReference type="STRING" id="1802500.A2801_02990"/>
<comment type="caution">
    <text evidence="2">The sequence shown here is derived from an EMBL/GenBank/DDBJ whole genome shotgun (WGS) entry which is preliminary data.</text>
</comment>
<protein>
    <recommendedName>
        <fullName evidence="1">Schlafen group 3-like DNA/RNA helicase domain-containing protein</fullName>
    </recommendedName>
</protein>
<dbReference type="EMBL" id="MGGM01000023">
    <property type="protein sequence ID" value="OGM28900.1"/>
    <property type="molecule type" value="Genomic_DNA"/>
</dbReference>